<proteinExistence type="predicted"/>
<feature type="compositionally biased region" description="Low complexity" evidence="1">
    <location>
        <begin position="532"/>
        <end position="547"/>
    </location>
</feature>
<feature type="transmembrane region" description="Helical" evidence="2">
    <location>
        <begin position="142"/>
        <end position="165"/>
    </location>
</feature>
<sequence length="547" mass="54762">MQPEPAHSDRPAAVPPSFAPDSTGGTGAAGPSGYGTAPVGAAKSATPLLPLGSLLVAVAALLVMLVVRGQSITLLVLAGGIEWWPSWVYVAILVLGAAAAVLLWGRWPGIGWLPAVIGAALAVPFAILGLTGATRHSGSGQAYVLIGTAAQLAPAFLFIGVLGVARNLLVAGAARLAAAIAAAAVLIQLLPEGLLPSILPGAEAGIPIDPEPIDATGVTDTPDPGSTAAMVMSVVLAALLLLVFVGAGRAGAEHKAAQREAPQHEAEAAAGVPVRRSLLVVGLAGTVLSYLPVFWALMVASSGGLDRVSAGMIICGLVLLVLGPVLVWIGGPVLARGVLPAVLVMVVLHAVSSGLGALTEQYRGQLIAALVVGIAVGITLAVQRIAAGAAVVLTLVFAVLLLMITMNVRSLDSSDAMVLSLILAAAVVAAGAVGCVAGGMTEVFGRGHSYGDDYGIPDDRPVRPAGDELVVGLGVLLPMIATGGTQLLAGVQLATDGPDEVWLWVLIGLAVLGAAALATWRLRRPSGPPGSGPNTEPTTTEPTGQQW</sequence>
<feature type="transmembrane region" description="Helical" evidence="2">
    <location>
        <begin position="501"/>
        <end position="520"/>
    </location>
</feature>
<feature type="transmembrane region" description="Helical" evidence="2">
    <location>
        <begin position="48"/>
        <end position="67"/>
    </location>
</feature>
<feature type="transmembrane region" description="Helical" evidence="2">
    <location>
        <begin position="364"/>
        <end position="382"/>
    </location>
</feature>
<dbReference type="AlphaFoldDB" id="A0A849AAG4"/>
<keyword evidence="2" id="KW-1133">Transmembrane helix</keyword>
<feature type="transmembrane region" description="Helical" evidence="2">
    <location>
        <begin position="418"/>
        <end position="440"/>
    </location>
</feature>
<keyword evidence="2" id="KW-0472">Membrane</keyword>
<protein>
    <submittedName>
        <fullName evidence="3">Uncharacterized protein</fullName>
    </submittedName>
</protein>
<dbReference type="EMBL" id="JABEND010000005">
    <property type="protein sequence ID" value="NNG36111.1"/>
    <property type="molecule type" value="Genomic_DNA"/>
</dbReference>
<gene>
    <name evidence="3" type="ORF">HKD39_10365</name>
</gene>
<dbReference type="RefSeq" id="WP_171199799.1">
    <property type="nucleotide sequence ID" value="NZ_JABEND010000005.1"/>
</dbReference>
<keyword evidence="4" id="KW-1185">Reference proteome</keyword>
<feature type="transmembrane region" description="Helical" evidence="2">
    <location>
        <begin position="87"/>
        <end position="105"/>
    </location>
</feature>
<name>A0A849AAG4_9ACTN</name>
<feature type="region of interest" description="Disordered" evidence="1">
    <location>
        <begin position="523"/>
        <end position="547"/>
    </location>
</feature>
<reference evidence="3 4" key="1">
    <citation type="submission" date="2020-05" db="EMBL/GenBank/DDBJ databases">
        <title>Nakamurella sp. DB0629 isolated from air conditioner.</title>
        <authorList>
            <person name="Kim D.H."/>
            <person name="Kim D.-U."/>
        </authorList>
    </citation>
    <scope>NUCLEOTIDE SEQUENCE [LARGE SCALE GENOMIC DNA]</scope>
    <source>
        <strain evidence="3 4">DB0629</strain>
    </source>
</reference>
<evidence type="ECO:0000313" key="4">
    <source>
        <dbReference type="Proteomes" id="UP000562984"/>
    </source>
</evidence>
<evidence type="ECO:0000256" key="2">
    <source>
        <dbReference type="SAM" id="Phobius"/>
    </source>
</evidence>
<evidence type="ECO:0000256" key="1">
    <source>
        <dbReference type="SAM" id="MobiDB-lite"/>
    </source>
</evidence>
<feature type="transmembrane region" description="Helical" evidence="2">
    <location>
        <begin position="278"/>
        <end position="298"/>
    </location>
</feature>
<comment type="caution">
    <text evidence="3">The sequence shown here is derived from an EMBL/GenBank/DDBJ whole genome shotgun (WGS) entry which is preliminary data.</text>
</comment>
<keyword evidence="2" id="KW-0812">Transmembrane</keyword>
<feature type="transmembrane region" description="Helical" evidence="2">
    <location>
        <begin position="310"/>
        <end position="331"/>
    </location>
</feature>
<accession>A0A849AAG4</accession>
<feature type="region of interest" description="Disordered" evidence="1">
    <location>
        <begin position="1"/>
        <end position="31"/>
    </location>
</feature>
<feature type="transmembrane region" description="Helical" evidence="2">
    <location>
        <begin position="389"/>
        <end position="406"/>
    </location>
</feature>
<feature type="transmembrane region" description="Helical" evidence="2">
    <location>
        <begin position="228"/>
        <end position="247"/>
    </location>
</feature>
<feature type="compositionally biased region" description="Basic and acidic residues" evidence="1">
    <location>
        <begin position="1"/>
        <end position="10"/>
    </location>
</feature>
<evidence type="ECO:0000313" key="3">
    <source>
        <dbReference type="EMBL" id="NNG36111.1"/>
    </source>
</evidence>
<feature type="transmembrane region" description="Helical" evidence="2">
    <location>
        <begin position="338"/>
        <end position="358"/>
    </location>
</feature>
<feature type="transmembrane region" description="Helical" evidence="2">
    <location>
        <begin position="469"/>
        <end position="489"/>
    </location>
</feature>
<organism evidence="3 4">
    <name type="scientific">Nakamurella aerolata</name>
    <dbReference type="NCBI Taxonomy" id="1656892"/>
    <lineage>
        <taxon>Bacteria</taxon>
        <taxon>Bacillati</taxon>
        <taxon>Actinomycetota</taxon>
        <taxon>Actinomycetes</taxon>
        <taxon>Nakamurellales</taxon>
        <taxon>Nakamurellaceae</taxon>
        <taxon>Nakamurella</taxon>
    </lineage>
</organism>
<feature type="transmembrane region" description="Helical" evidence="2">
    <location>
        <begin position="172"/>
        <end position="190"/>
    </location>
</feature>
<feature type="transmembrane region" description="Helical" evidence="2">
    <location>
        <begin position="112"/>
        <end position="130"/>
    </location>
</feature>
<dbReference type="Proteomes" id="UP000562984">
    <property type="component" value="Unassembled WGS sequence"/>
</dbReference>